<comment type="caution">
    <text evidence="2">The sequence shown here is derived from an EMBL/GenBank/DDBJ whole genome shotgun (WGS) entry which is preliminary data.</text>
</comment>
<feature type="region of interest" description="Disordered" evidence="1">
    <location>
        <begin position="172"/>
        <end position="197"/>
    </location>
</feature>
<feature type="compositionally biased region" description="Polar residues" evidence="1">
    <location>
        <begin position="113"/>
        <end position="129"/>
    </location>
</feature>
<protein>
    <submittedName>
        <fullName evidence="2">Uncharacterized protein</fullName>
    </submittedName>
</protein>
<feature type="region of interest" description="Disordered" evidence="1">
    <location>
        <begin position="714"/>
        <end position="737"/>
    </location>
</feature>
<organism evidence="2 3">
    <name type="scientific">Rhodotorula toruloides</name>
    <name type="common">Yeast</name>
    <name type="synonym">Rhodosporidium toruloides</name>
    <dbReference type="NCBI Taxonomy" id="5286"/>
    <lineage>
        <taxon>Eukaryota</taxon>
        <taxon>Fungi</taxon>
        <taxon>Dikarya</taxon>
        <taxon>Basidiomycota</taxon>
        <taxon>Pucciniomycotina</taxon>
        <taxon>Microbotryomycetes</taxon>
        <taxon>Sporidiobolales</taxon>
        <taxon>Sporidiobolaceae</taxon>
        <taxon>Rhodotorula</taxon>
    </lineage>
</organism>
<evidence type="ECO:0000313" key="3">
    <source>
        <dbReference type="Proteomes" id="UP000239560"/>
    </source>
</evidence>
<dbReference type="EMBL" id="LCTV02000008">
    <property type="protein sequence ID" value="PRQ72965.1"/>
    <property type="molecule type" value="Genomic_DNA"/>
</dbReference>
<feature type="region of interest" description="Disordered" evidence="1">
    <location>
        <begin position="1"/>
        <end position="140"/>
    </location>
</feature>
<accession>A0A2T0A4N1</accession>
<dbReference type="Proteomes" id="UP000239560">
    <property type="component" value="Unassembled WGS sequence"/>
</dbReference>
<sequence length="777" mass="81719">MSPPGASLSNQRSPSIYAPSETSSTHPSIDDHNHGPSPPPQPHHGQPGFFKAIKKLVKAASNVTEPTHHDTHHSPSGTPGKEKARGPTGSSSRGAGVAVKRSVTSAELPLAQSAVQKRAAQSQDVTGTSPPLAGSGTSYGVAGPSRGGFIVQTHAKAVPTVATTTGVPTSLADLPPLSLPPPAGSSARPADSARPSLDRTVTVEVLHSPQEDAITPPDSVLPPSSVLARLSDLSAHRPAPEAFVPLIRLLTRSVGLFPFPPPALAASNLSKMLANQPTPAGTPKSATPTLPTPSPAQIYVSQSHHLVAESPPALRSAVLGLMDACIHASLESTGGMRESEKAIFWDEARRWADEARVQVDDGQGGKRWVLPDADREALVSVLSAMTRGGRDLSDVPGLVALLCTFVTESLPFPRPPSPLFDPNVATPFIRTVPHKPSPHASALALLTALHKFSAPHIYTASTHMALRAALEVAKLREEQDIGGKDGVLDFLGAVVRFGEVTGGKAARKRAMLHRGEDGHDGSIEASIVEGDEILREVVSTVARLIGCEGLVSVVEIKEGQSLRDIDTSPSSSAVKTSNLPSLALDLMRDLIRSPANQATKSLRSTLVAPPPPSPDGTRPRTPVLLLVGALRSLRKAMAEHTTELEAAIGESAGSALTGPTGESRWPSMLSLGLPFLWNGIKRVMQWENGPVDAEVLRLVEERLEAAERMAAKAKESSAAAGAAPAAGPTPASKELEDIPKGVSYEEWSMAVEVLDKAKAHIALWEQQNLRQWILSDD</sequence>
<name>A0A2T0A4N1_RHOTO</name>
<gene>
    <name evidence="2" type="ORF">AAT19DRAFT_15718</name>
</gene>
<feature type="compositionally biased region" description="Polar residues" evidence="1">
    <location>
        <begin position="7"/>
        <end position="27"/>
    </location>
</feature>
<feature type="non-terminal residue" evidence="2">
    <location>
        <position position="777"/>
    </location>
</feature>
<evidence type="ECO:0000313" key="2">
    <source>
        <dbReference type="EMBL" id="PRQ72965.1"/>
    </source>
</evidence>
<proteinExistence type="predicted"/>
<feature type="compositionally biased region" description="Low complexity" evidence="1">
    <location>
        <begin position="716"/>
        <end position="732"/>
    </location>
</feature>
<feature type="region of interest" description="Disordered" evidence="1">
    <location>
        <begin position="275"/>
        <end position="296"/>
    </location>
</feature>
<evidence type="ECO:0000256" key="1">
    <source>
        <dbReference type="SAM" id="MobiDB-lite"/>
    </source>
</evidence>
<feature type="region of interest" description="Disordered" evidence="1">
    <location>
        <begin position="601"/>
        <end position="621"/>
    </location>
</feature>
<reference evidence="2 3" key="1">
    <citation type="journal article" date="2018" name="Elife">
        <title>Functional genomics of lipid metabolism in the oleaginous yeast Rhodosporidium toruloides.</title>
        <authorList>
            <person name="Coradetti S.T."/>
            <person name="Pinel D."/>
            <person name="Geiselman G."/>
            <person name="Ito M."/>
            <person name="Mondo S."/>
            <person name="Reilly M.C."/>
            <person name="Cheng Y.F."/>
            <person name="Bauer S."/>
            <person name="Grigoriev I."/>
            <person name="Gladden J.M."/>
            <person name="Simmons B.A."/>
            <person name="Brem R."/>
            <person name="Arkin A.P."/>
            <person name="Skerker J.M."/>
        </authorList>
    </citation>
    <scope>NUCLEOTIDE SEQUENCE [LARGE SCALE GENOMIC DNA]</scope>
    <source>
        <strain evidence="2 3">NBRC 0880</strain>
    </source>
</reference>
<feature type="compositionally biased region" description="Low complexity" evidence="1">
    <location>
        <begin position="184"/>
        <end position="195"/>
    </location>
</feature>
<dbReference type="AlphaFoldDB" id="A0A2T0A4N1"/>